<dbReference type="SUPFAM" id="SSF103473">
    <property type="entry name" value="MFS general substrate transporter"/>
    <property type="match status" value="1"/>
</dbReference>
<dbReference type="GO" id="GO:0022857">
    <property type="term" value="F:transmembrane transporter activity"/>
    <property type="evidence" value="ECO:0007669"/>
    <property type="project" value="InterPro"/>
</dbReference>
<feature type="transmembrane region" description="Helical" evidence="6">
    <location>
        <begin position="189"/>
        <end position="210"/>
    </location>
</feature>
<keyword evidence="3 6" id="KW-0812">Transmembrane</keyword>
<organism evidence="8 9">
    <name type="scientific">Labilithrix luteola</name>
    <dbReference type="NCBI Taxonomy" id="1391654"/>
    <lineage>
        <taxon>Bacteria</taxon>
        <taxon>Pseudomonadati</taxon>
        <taxon>Myxococcota</taxon>
        <taxon>Polyangia</taxon>
        <taxon>Polyangiales</taxon>
        <taxon>Labilitrichaceae</taxon>
        <taxon>Labilithrix</taxon>
    </lineage>
</organism>
<dbReference type="Gene3D" id="1.20.1250.20">
    <property type="entry name" value="MFS general substrate transporter like domains"/>
    <property type="match status" value="2"/>
</dbReference>
<feature type="transmembrane region" description="Helical" evidence="6">
    <location>
        <begin position="506"/>
        <end position="524"/>
    </location>
</feature>
<evidence type="ECO:0000256" key="3">
    <source>
        <dbReference type="ARBA" id="ARBA00022692"/>
    </source>
</evidence>
<keyword evidence="2" id="KW-0813">Transport</keyword>
<evidence type="ECO:0000256" key="6">
    <source>
        <dbReference type="SAM" id="Phobius"/>
    </source>
</evidence>
<proteinExistence type="predicted"/>
<keyword evidence="4 6" id="KW-1133">Transmembrane helix</keyword>
<accession>A0A0K1PPR6</accession>
<feature type="transmembrane region" description="Helical" evidence="6">
    <location>
        <begin position="291"/>
        <end position="312"/>
    </location>
</feature>
<evidence type="ECO:0000256" key="4">
    <source>
        <dbReference type="ARBA" id="ARBA00022989"/>
    </source>
</evidence>
<evidence type="ECO:0000313" key="8">
    <source>
        <dbReference type="EMBL" id="AKU95512.1"/>
    </source>
</evidence>
<name>A0A0K1PPR6_9BACT</name>
<gene>
    <name evidence="8" type="ORF">AKJ09_02176</name>
</gene>
<feature type="transmembrane region" description="Helical" evidence="6">
    <location>
        <begin position="34"/>
        <end position="52"/>
    </location>
</feature>
<dbReference type="GO" id="GO:0016020">
    <property type="term" value="C:membrane"/>
    <property type="evidence" value="ECO:0007669"/>
    <property type="project" value="UniProtKB-SubCell"/>
</dbReference>
<feature type="transmembrane region" description="Helical" evidence="6">
    <location>
        <begin position="253"/>
        <end position="270"/>
    </location>
</feature>
<feature type="transmembrane region" description="Helical" evidence="6">
    <location>
        <begin position="101"/>
        <end position="119"/>
    </location>
</feature>
<feature type="domain" description="Major facilitator superfamily (MFS) profile" evidence="7">
    <location>
        <begin position="35"/>
        <end position="529"/>
    </location>
</feature>
<feature type="transmembrane region" description="Helical" evidence="6">
    <location>
        <begin position="157"/>
        <end position="177"/>
    </location>
</feature>
<evidence type="ECO:0000256" key="1">
    <source>
        <dbReference type="ARBA" id="ARBA00004141"/>
    </source>
</evidence>
<dbReference type="InterPro" id="IPR011701">
    <property type="entry name" value="MFS"/>
</dbReference>
<feature type="transmembrane region" description="Helical" evidence="6">
    <location>
        <begin position="72"/>
        <end position="94"/>
    </location>
</feature>
<feature type="transmembrane region" description="Helical" evidence="6">
    <location>
        <begin position="356"/>
        <end position="375"/>
    </location>
</feature>
<dbReference type="PROSITE" id="PS50850">
    <property type="entry name" value="MFS"/>
    <property type="match status" value="1"/>
</dbReference>
<reference evidence="8 9" key="1">
    <citation type="submission" date="2015-08" db="EMBL/GenBank/DDBJ databases">
        <authorList>
            <person name="Babu N.S."/>
            <person name="Beckwith C.J."/>
            <person name="Beseler K.G."/>
            <person name="Brison A."/>
            <person name="Carone J.V."/>
            <person name="Caskin T.P."/>
            <person name="Diamond M."/>
            <person name="Durham M.E."/>
            <person name="Foxe J.M."/>
            <person name="Go M."/>
            <person name="Henderson B.A."/>
            <person name="Jones I.B."/>
            <person name="McGettigan J.A."/>
            <person name="Micheletti S.J."/>
            <person name="Nasrallah M.E."/>
            <person name="Ortiz D."/>
            <person name="Piller C.R."/>
            <person name="Privatt S.R."/>
            <person name="Schneider S.L."/>
            <person name="Sharp S."/>
            <person name="Smith T.C."/>
            <person name="Stanton J.D."/>
            <person name="Ullery H.E."/>
            <person name="Wilson R.J."/>
            <person name="Serrano M.G."/>
            <person name="Buck G."/>
            <person name="Lee V."/>
            <person name="Wang Y."/>
            <person name="Carvalho R."/>
            <person name="Voegtly L."/>
            <person name="Shi R."/>
            <person name="Duckworth R."/>
            <person name="Johnson A."/>
            <person name="Loviza R."/>
            <person name="Walstead R."/>
            <person name="Shah Z."/>
            <person name="Kiflezghi M."/>
            <person name="Wade K."/>
            <person name="Ball S.L."/>
            <person name="Bradley K.W."/>
            <person name="Asai D.J."/>
            <person name="Bowman C.A."/>
            <person name="Russell D.A."/>
            <person name="Pope W.H."/>
            <person name="Jacobs-Sera D."/>
            <person name="Hendrix R.W."/>
            <person name="Hatfull G.F."/>
        </authorList>
    </citation>
    <scope>NUCLEOTIDE SEQUENCE [LARGE SCALE GENOMIC DNA]</scope>
    <source>
        <strain evidence="8 9">DSM 27648</strain>
    </source>
</reference>
<feature type="transmembrane region" description="Helical" evidence="6">
    <location>
        <begin position="418"/>
        <end position="441"/>
    </location>
</feature>
<evidence type="ECO:0000256" key="5">
    <source>
        <dbReference type="ARBA" id="ARBA00023136"/>
    </source>
</evidence>
<dbReference type="Pfam" id="PF07690">
    <property type="entry name" value="MFS_1"/>
    <property type="match status" value="1"/>
</dbReference>
<dbReference type="KEGG" id="llu:AKJ09_02176"/>
<dbReference type="PANTHER" id="PTHR42718:SF9">
    <property type="entry name" value="MAJOR FACILITATOR SUPERFAMILY MULTIDRUG TRANSPORTER MFSC"/>
    <property type="match status" value="1"/>
</dbReference>
<feature type="transmembrane region" description="Helical" evidence="6">
    <location>
        <begin position="327"/>
        <end position="349"/>
    </location>
</feature>
<dbReference type="AlphaFoldDB" id="A0A0K1PPR6"/>
<dbReference type="PANTHER" id="PTHR42718">
    <property type="entry name" value="MAJOR FACILITATOR SUPERFAMILY MULTIDRUG TRANSPORTER MFSC"/>
    <property type="match status" value="1"/>
</dbReference>
<dbReference type="InterPro" id="IPR036259">
    <property type="entry name" value="MFS_trans_sf"/>
</dbReference>
<keyword evidence="9" id="KW-1185">Reference proteome</keyword>
<dbReference type="InterPro" id="IPR020846">
    <property type="entry name" value="MFS_dom"/>
</dbReference>
<protein>
    <submittedName>
        <fullName evidence="8">Inner membrane component of tripartite multidrug resistance system</fullName>
    </submittedName>
</protein>
<dbReference type="EMBL" id="CP012333">
    <property type="protein sequence ID" value="AKU95512.1"/>
    <property type="molecule type" value="Genomic_DNA"/>
</dbReference>
<comment type="subcellular location">
    <subcellularLocation>
        <location evidence="1">Membrane</location>
        <topology evidence="1">Multi-pass membrane protein</topology>
    </subcellularLocation>
</comment>
<sequence length="547" mass="58427">MTSAQSAEMTPSLAVGDARAVAPFSGGLSIRQRAAVGAAVACVFAAVLQARLTSFALADLQGAFGVGPDEAAWLNTVFAVAEVMAIPPAVWLAGVLSLRRTFVPAAVAFAAVSLLAVRVRDFEMLLVLRALQGLSGGALIPMAMPTFRRKLPNMNRLYAFALYGIVASVPISLAPLIEAWIVENGSFRLVFVPPAVIAGVAALVGVWGFPRQPVNWSELRHPDPLGLALPSIGLGAVLLGIEQANRLDWFASRWVIGMVTAGLLVLVAFIRHELAHPTPAFRLDVFTNRNFTVAIVTMALFRISLMMVAWAIPDFLVRIQSLRPIDFASVFLSMAVPQLVLPFVAVHLVRRFDPRLTIAAALALQCAACLRGLALDANWALDELWPIFVLHGVGQGLFFLPILSLLSLNLDVPHRSSAVVVVNFVRLVGGSAGVSVVGTLLTQSVHFHHNVLNEHLASGAGPAAERLVAKTQQLAARTSGDAAPLALHLVRGVVRRESLVLAYSDVFLMVGAGLLGCVLLQTLLRPVSLEELMTGTQGRAEPPRDRF</sequence>
<evidence type="ECO:0000313" key="9">
    <source>
        <dbReference type="Proteomes" id="UP000064967"/>
    </source>
</evidence>
<feature type="transmembrane region" description="Helical" evidence="6">
    <location>
        <begin position="125"/>
        <end position="145"/>
    </location>
</feature>
<keyword evidence="5 6" id="KW-0472">Membrane</keyword>
<dbReference type="STRING" id="1391654.AKJ09_02176"/>
<dbReference type="OrthoDB" id="9807274at2"/>
<feature type="transmembrane region" description="Helical" evidence="6">
    <location>
        <begin position="222"/>
        <end position="241"/>
    </location>
</feature>
<feature type="transmembrane region" description="Helical" evidence="6">
    <location>
        <begin position="387"/>
        <end position="406"/>
    </location>
</feature>
<dbReference type="Proteomes" id="UP000064967">
    <property type="component" value="Chromosome"/>
</dbReference>
<evidence type="ECO:0000259" key="7">
    <source>
        <dbReference type="PROSITE" id="PS50850"/>
    </source>
</evidence>
<evidence type="ECO:0000256" key="2">
    <source>
        <dbReference type="ARBA" id="ARBA00022448"/>
    </source>
</evidence>
<dbReference type="RefSeq" id="WP_146646949.1">
    <property type="nucleotide sequence ID" value="NZ_CP012333.1"/>
</dbReference>